<accession>A0A0F8YPG6</accession>
<dbReference type="EMBL" id="LAZR01052273">
    <property type="protein sequence ID" value="KKK83323.1"/>
    <property type="molecule type" value="Genomic_DNA"/>
</dbReference>
<dbReference type="InterPro" id="IPR036013">
    <property type="entry name" value="Band_7/SPFH_dom_sf"/>
</dbReference>
<gene>
    <name evidence="2" type="ORF">LCGC14_2794540</name>
</gene>
<reference evidence="2" key="1">
    <citation type="journal article" date="2015" name="Nature">
        <title>Complex archaea that bridge the gap between prokaryotes and eukaryotes.</title>
        <authorList>
            <person name="Spang A."/>
            <person name="Saw J.H."/>
            <person name="Jorgensen S.L."/>
            <person name="Zaremba-Niedzwiedzka K."/>
            <person name="Martijn J."/>
            <person name="Lind A.E."/>
            <person name="van Eijk R."/>
            <person name="Schleper C."/>
            <person name="Guy L."/>
            <person name="Ettema T.J."/>
        </authorList>
    </citation>
    <scope>NUCLEOTIDE SEQUENCE</scope>
</reference>
<comment type="caution">
    <text evidence="2">The sequence shown here is derived from an EMBL/GenBank/DDBJ whole genome shotgun (WGS) entry which is preliminary data.</text>
</comment>
<sequence length="346" mass="37912">INTKLFTIAVIPITNVTVGTVAVIKSNVGEAVDSKDRLVEVGQKGVWNKPLTEGKYRLHMQAYEVTPISIRQVKVSYTAEKEQGEGRGYQPMKPITVRSKDGFTFPVDVRMTYKINSKDAPEVVATVGDDALVLTKLVTPAVRAIFRNNAEKVKALEYVQNRSKQESQSTSMLKEELAKYGVTVLAVRIGDIGDEKSLGLLLKTQTDREIALQEQATFEEQQRAAEKQKELTKTTQEAEEEKRLATAMYNVQIAEQDKQKKIIGAQAEAELIKVTAEAKALAYKKISEVIGKNNAALIEIMKLVKAGKIRITPEVMVGGAGAGMTDALMGTVLRGMLDKEAGSGKK</sequence>
<dbReference type="Gene3D" id="3.30.479.30">
    <property type="entry name" value="Band 7 domain"/>
    <property type="match status" value="1"/>
</dbReference>
<dbReference type="Pfam" id="PF01145">
    <property type="entry name" value="Band_7"/>
    <property type="match status" value="1"/>
</dbReference>
<dbReference type="InterPro" id="IPR001107">
    <property type="entry name" value="Band_7"/>
</dbReference>
<dbReference type="SUPFAM" id="SSF117892">
    <property type="entry name" value="Band 7/SPFH domain"/>
    <property type="match status" value="1"/>
</dbReference>
<evidence type="ECO:0000259" key="1">
    <source>
        <dbReference type="Pfam" id="PF01145"/>
    </source>
</evidence>
<dbReference type="AlphaFoldDB" id="A0A0F8YPG6"/>
<feature type="domain" description="Band 7" evidence="1">
    <location>
        <begin position="65"/>
        <end position="228"/>
    </location>
</feature>
<name>A0A0F8YPG6_9ZZZZ</name>
<feature type="non-terminal residue" evidence="2">
    <location>
        <position position="1"/>
    </location>
</feature>
<protein>
    <recommendedName>
        <fullName evidence="1">Band 7 domain-containing protein</fullName>
    </recommendedName>
</protein>
<organism evidence="2">
    <name type="scientific">marine sediment metagenome</name>
    <dbReference type="NCBI Taxonomy" id="412755"/>
    <lineage>
        <taxon>unclassified sequences</taxon>
        <taxon>metagenomes</taxon>
        <taxon>ecological metagenomes</taxon>
    </lineage>
</organism>
<evidence type="ECO:0000313" key="2">
    <source>
        <dbReference type="EMBL" id="KKK83323.1"/>
    </source>
</evidence>
<proteinExistence type="predicted"/>